<dbReference type="PANTHER" id="PTHR43701:SF2">
    <property type="entry name" value="MEMBRANE TRANSPORTER PROTEIN YJNA-RELATED"/>
    <property type="match status" value="1"/>
</dbReference>
<accession>A0A918H1R0</accession>
<feature type="transmembrane region" description="Helical" evidence="6">
    <location>
        <begin position="196"/>
        <end position="214"/>
    </location>
</feature>
<dbReference type="Proteomes" id="UP000646776">
    <property type="component" value="Unassembled WGS sequence"/>
</dbReference>
<proteinExistence type="inferred from homology"/>
<name>A0A918H1R0_9ACTN</name>
<keyword evidence="6" id="KW-1003">Cell membrane</keyword>
<keyword evidence="4 6" id="KW-1133">Transmembrane helix</keyword>
<feature type="transmembrane region" description="Helical" evidence="6">
    <location>
        <begin position="74"/>
        <end position="93"/>
    </location>
</feature>
<evidence type="ECO:0000313" key="8">
    <source>
        <dbReference type="Proteomes" id="UP000646776"/>
    </source>
</evidence>
<evidence type="ECO:0000256" key="6">
    <source>
        <dbReference type="RuleBase" id="RU363041"/>
    </source>
</evidence>
<comment type="similarity">
    <text evidence="2 6">Belongs to the 4-toluene sulfonate uptake permease (TSUP) (TC 2.A.102) family.</text>
</comment>
<comment type="subcellular location">
    <subcellularLocation>
        <location evidence="6">Cell membrane</location>
        <topology evidence="6">Multi-pass membrane protein</topology>
    </subcellularLocation>
    <subcellularLocation>
        <location evidence="1">Membrane</location>
        <topology evidence="1">Multi-pass membrane protein</topology>
    </subcellularLocation>
</comment>
<keyword evidence="8" id="KW-1185">Reference proteome</keyword>
<sequence length="248" mass="24065">MGVLILALVAGAVVGLSLGALGGGGGILTVPALVGLLGVPPVAAGTAGLLVVTVTSVTALTLHARDGLVRWRTGLLFAAAGVPTALAGGAVAARLPDAALTGAFALIATAAALRMLFPGAPDDGVRPPRPGRAFAAGAGLGATTGVLGVGGGFLAVPALTGVLGLRMREAAGTSLLVITTNSLAALSTRAGTTEGLDWGVLAPFAGAAVLGAWDGNRLAARVSGRMLRRVFAVVLLAVAAFMTVRTLA</sequence>
<dbReference type="InterPro" id="IPR051598">
    <property type="entry name" value="TSUP/Inactive_protease-like"/>
</dbReference>
<evidence type="ECO:0000256" key="2">
    <source>
        <dbReference type="ARBA" id="ARBA00009142"/>
    </source>
</evidence>
<evidence type="ECO:0000256" key="1">
    <source>
        <dbReference type="ARBA" id="ARBA00004141"/>
    </source>
</evidence>
<keyword evidence="3 6" id="KW-0812">Transmembrane</keyword>
<reference evidence="7" key="2">
    <citation type="submission" date="2020-09" db="EMBL/GenBank/DDBJ databases">
        <authorList>
            <person name="Sun Q."/>
            <person name="Ohkuma M."/>
        </authorList>
    </citation>
    <scope>NUCLEOTIDE SEQUENCE</scope>
    <source>
        <strain evidence="7">JCM 4125</strain>
    </source>
</reference>
<evidence type="ECO:0000313" key="7">
    <source>
        <dbReference type="EMBL" id="GGT31712.1"/>
    </source>
</evidence>
<protein>
    <recommendedName>
        <fullName evidence="6">Probable membrane transporter protein</fullName>
    </recommendedName>
</protein>
<feature type="transmembrane region" description="Helical" evidence="6">
    <location>
        <begin position="43"/>
        <end position="62"/>
    </location>
</feature>
<dbReference type="AlphaFoldDB" id="A0A918H1R0"/>
<evidence type="ECO:0000256" key="4">
    <source>
        <dbReference type="ARBA" id="ARBA00022989"/>
    </source>
</evidence>
<dbReference type="EMBL" id="BMSA01000001">
    <property type="protein sequence ID" value="GGT31712.1"/>
    <property type="molecule type" value="Genomic_DNA"/>
</dbReference>
<reference evidence="7" key="1">
    <citation type="journal article" date="2014" name="Int. J. Syst. Evol. Microbiol.">
        <title>Complete genome sequence of Corynebacterium casei LMG S-19264T (=DSM 44701T), isolated from a smear-ripened cheese.</title>
        <authorList>
            <consortium name="US DOE Joint Genome Institute (JGI-PGF)"/>
            <person name="Walter F."/>
            <person name="Albersmeier A."/>
            <person name="Kalinowski J."/>
            <person name="Ruckert C."/>
        </authorList>
    </citation>
    <scope>NUCLEOTIDE SEQUENCE</scope>
    <source>
        <strain evidence="7">JCM 4125</strain>
    </source>
</reference>
<dbReference type="InterPro" id="IPR002781">
    <property type="entry name" value="TM_pro_TauE-like"/>
</dbReference>
<feature type="transmembrane region" description="Helical" evidence="6">
    <location>
        <begin position="226"/>
        <end position="244"/>
    </location>
</feature>
<gene>
    <name evidence="7" type="ORF">GCM10010226_04790</name>
</gene>
<dbReference type="PANTHER" id="PTHR43701">
    <property type="entry name" value="MEMBRANE TRANSPORTER PROTEIN MJ0441-RELATED"/>
    <property type="match status" value="1"/>
</dbReference>
<feature type="transmembrane region" description="Helical" evidence="6">
    <location>
        <begin position="99"/>
        <end position="117"/>
    </location>
</feature>
<comment type="caution">
    <text evidence="7">The sequence shown here is derived from an EMBL/GenBank/DDBJ whole genome shotgun (WGS) entry which is preliminary data.</text>
</comment>
<dbReference type="Pfam" id="PF01925">
    <property type="entry name" value="TauE"/>
    <property type="match status" value="1"/>
</dbReference>
<evidence type="ECO:0000256" key="3">
    <source>
        <dbReference type="ARBA" id="ARBA00022692"/>
    </source>
</evidence>
<dbReference type="GO" id="GO:0005886">
    <property type="term" value="C:plasma membrane"/>
    <property type="evidence" value="ECO:0007669"/>
    <property type="project" value="UniProtKB-SubCell"/>
</dbReference>
<feature type="transmembrane region" description="Helical" evidence="6">
    <location>
        <begin position="138"/>
        <end position="159"/>
    </location>
</feature>
<evidence type="ECO:0000256" key="5">
    <source>
        <dbReference type="ARBA" id="ARBA00023136"/>
    </source>
</evidence>
<organism evidence="7 8">
    <name type="scientific">Streptomyces phaeofaciens</name>
    <dbReference type="NCBI Taxonomy" id="68254"/>
    <lineage>
        <taxon>Bacteria</taxon>
        <taxon>Bacillati</taxon>
        <taxon>Actinomycetota</taxon>
        <taxon>Actinomycetes</taxon>
        <taxon>Kitasatosporales</taxon>
        <taxon>Streptomycetaceae</taxon>
        <taxon>Streptomyces</taxon>
    </lineage>
</organism>
<keyword evidence="5 6" id="KW-0472">Membrane</keyword>
<dbReference type="RefSeq" id="WP_189706895.1">
    <property type="nucleotide sequence ID" value="NZ_BMSA01000001.1"/>
</dbReference>